<proteinExistence type="predicted"/>
<dbReference type="GO" id="GO:0032259">
    <property type="term" value="P:methylation"/>
    <property type="evidence" value="ECO:0007669"/>
    <property type="project" value="UniProtKB-KW"/>
</dbReference>
<dbReference type="EMBL" id="SJKA01000012">
    <property type="protein sequence ID" value="TCC28482.1"/>
    <property type="molecule type" value="Genomic_DNA"/>
</dbReference>
<dbReference type="PANTHER" id="PTHR43464">
    <property type="entry name" value="METHYLTRANSFERASE"/>
    <property type="match status" value="1"/>
</dbReference>
<dbReference type="SUPFAM" id="SSF53335">
    <property type="entry name" value="S-adenosyl-L-methionine-dependent methyltransferases"/>
    <property type="match status" value="1"/>
</dbReference>
<protein>
    <submittedName>
        <fullName evidence="5">Class I SAM-dependent methyltransferase</fullName>
    </submittedName>
</protein>
<evidence type="ECO:0000313" key="6">
    <source>
        <dbReference type="Proteomes" id="UP000292695"/>
    </source>
</evidence>
<keyword evidence="1 5" id="KW-0489">Methyltransferase</keyword>
<dbReference type="Pfam" id="PF13649">
    <property type="entry name" value="Methyltransf_25"/>
    <property type="match status" value="1"/>
</dbReference>
<evidence type="ECO:0000256" key="2">
    <source>
        <dbReference type="ARBA" id="ARBA00022679"/>
    </source>
</evidence>
<dbReference type="GO" id="GO:0008168">
    <property type="term" value="F:methyltransferase activity"/>
    <property type="evidence" value="ECO:0007669"/>
    <property type="project" value="UniProtKB-KW"/>
</dbReference>
<evidence type="ECO:0000259" key="4">
    <source>
        <dbReference type="Pfam" id="PF13649"/>
    </source>
</evidence>
<dbReference type="InterPro" id="IPR029063">
    <property type="entry name" value="SAM-dependent_MTases_sf"/>
</dbReference>
<keyword evidence="6" id="KW-1185">Reference proteome</keyword>
<keyword evidence="2 5" id="KW-0808">Transferase</keyword>
<feature type="domain" description="Methyltransferase" evidence="4">
    <location>
        <begin position="91"/>
        <end position="186"/>
    </location>
</feature>
<keyword evidence="3" id="KW-0949">S-adenosyl-L-methionine</keyword>
<evidence type="ECO:0000256" key="1">
    <source>
        <dbReference type="ARBA" id="ARBA00022603"/>
    </source>
</evidence>
<organism evidence="5 6">
    <name type="scientific">Kribbella sindirgiensis</name>
    <dbReference type="NCBI Taxonomy" id="1124744"/>
    <lineage>
        <taxon>Bacteria</taxon>
        <taxon>Bacillati</taxon>
        <taxon>Actinomycetota</taxon>
        <taxon>Actinomycetes</taxon>
        <taxon>Propionibacteriales</taxon>
        <taxon>Kribbellaceae</taxon>
        <taxon>Kribbella</taxon>
    </lineage>
</organism>
<dbReference type="Proteomes" id="UP000292695">
    <property type="component" value="Unassembled WGS sequence"/>
</dbReference>
<dbReference type="Gene3D" id="3.40.50.150">
    <property type="entry name" value="Vaccinia Virus protein VP39"/>
    <property type="match status" value="1"/>
</dbReference>
<gene>
    <name evidence="5" type="ORF">E0H50_29730</name>
</gene>
<dbReference type="AlphaFoldDB" id="A0A4V2M2K1"/>
<evidence type="ECO:0000256" key="3">
    <source>
        <dbReference type="ARBA" id="ARBA00022691"/>
    </source>
</evidence>
<dbReference type="OrthoDB" id="3825914at2"/>
<comment type="caution">
    <text evidence="5">The sequence shown here is derived from an EMBL/GenBank/DDBJ whole genome shotgun (WGS) entry which is preliminary data.</text>
</comment>
<sequence>MAASTAVSSSICRPPRELPAGRIGWSGRTAARHSKRVRYYYAEHQAAYRQLEREGLTQWNDLFGESWTFDDFPNRAFLESVLDRLPTSGDVLEYGCGTGPAACFLAARGFRVDAIDLIPEAIALARAFARERGVSVNFGVQDVCAMPVGSKQYDVILDSYCLQSIVTDPDRASVLTAVRDRLKPNGHYVLSTAMYDAARVYDGDFRYDATTGICYERTIAPADDAVQLDNTWYLPHRRHLRPEALRAELERAGLDVVSQRGGDVVATRPG</sequence>
<dbReference type="CDD" id="cd02440">
    <property type="entry name" value="AdoMet_MTases"/>
    <property type="match status" value="1"/>
</dbReference>
<reference evidence="5 6" key="1">
    <citation type="submission" date="2019-02" db="EMBL/GenBank/DDBJ databases">
        <title>Kribbella capetownensis sp. nov. and Kribbella speibonae sp. nov., isolated from soil.</title>
        <authorList>
            <person name="Curtis S.M."/>
            <person name="Norton I."/>
            <person name="Everest G.J."/>
            <person name="Meyers P.R."/>
        </authorList>
    </citation>
    <scope>NUCLEOTIDE SEQUENCE [LARGE SCALE GENOMIC DNA]</scope>
    <source>
        <strain evidence="5 6">DSM 27082</strain>
    </source>
</reference>
<dbReference type="InterPro" id="IPR041698">
    <property type="entry name" value="Methyltransf_25"/>
</dbReference>
<evidence type="ECO:0000313" key="5">
    <source>
        <dbReference type="EMBL" id="TCC28482.1"/>
    </source>
</evidence>
<dbReference type="PANTHER" id="PTHR43464:SF19">
    <property type="entry name" value="UBIQUINONE BIOSYNTHESIS O-METHYLTRANSFERASE, MITOCHONDRIAL"/>
    <property type="match status" value="1"/>
</dbReference>
<name>A0A4V2M2K1_9ACTN</name>
<accession>A0A4V2M2K1</accession>